<dbReference type="Pfam" id="PF06722">
    <property type="entry name" value="EryCIII-like_C"/>
    <property type="match status" value="1"/>
</dbReference>
<evidence type="ECO:0000256" key="1">
    <source>
        <dbReference type="ARBA" id="ARBA00009995"/>
    </source>
</evidence>
<dbReference type="InterPro" id="IPR002213">
    <property type="entry name" value="UDP_glucos_trans"/>
</dbReference>
<reference evidence="4 5" key="1">
    <citation type="submission" date="2023-11" db="EMBL/GenBank/DDBJ databases">
        <title>Lentzea sokolovensis, sp. nov., Lentzea kristufkii, sp. nov., and Lentzea miocenensis, sp. nov., rare actinobacteria from Sokolov Coal Basin, Miocene lacustrine sediment, Czech Republic.</title>
        <authorList>
            <person name="Lara A."/>
            <person name="Kotroba L."/>
            <person name="Nouioui I."/>
            <person name="Neumann-Schaal M."/>
            <person name="Mast Y."/>
            <person name="Chronakova A."/>
        </authorList>
    </citation>
    <scope>NUCLEOTIDE SEQUENCE [LARGE SCALE GENOMIC DNA]</scope>
    <source>
        <strain evidence="4 5">BCCO 10_0856</strain>
    </source>
</reference>
<dbReference type="InterPro" id="IPR010610">
    <property type="entry name" value="EryCIII-like_C"/>
</dbReference>
<organism evidence="4 5">
    <name type="scientific">Lentzea miocenica</name>
    <dbReference type="NCBI Taxonomy" id="3095431"/>
    <lineage>
        <taxon>Bacteria</taxon>
        <taxon>Bacillati</taxon>
        <taxon>Actinomycetota</taxon>
        <taxon>Actinomycetes</taxon>
        <taxon>Pseudonocardiales</taxon>
        <taxon>Pseudonocardiaceae</taxon>
        <taxon>Lentzea</taxon>
    </lineage>
</organism>
<dbReference type="InterPro" id="IPR050426">
    <property type="entry name" value="Glycosyltransferase_28"/>
</dbReference>
<dbReference type="Gene3D" id="3.40.50.2000">
    <property type="entry name" value="Glycogen Phosphorylase B"/>
    <property type="match status" value="2"/>
</dbReference>
<proteinExistence type="inferred from homology"/>
<dbReference type="RefSeq" id="WP_319963987.1">
    <property type="nucleotide sequence ID" value="NZ_JAXAVW010000001.1"/>
</dbReference>
<sequence length="372" mass="40394">MGILFVTLSGHGHVTPTLAVVEELTKRGAEVEYATGAEHAEAVTAAGARWVELPALPDFHPVTANPIDEWFPHYFRAMSRVYPVLLDRCRTDRPDLICYDSTNWPARLVARTLGIPAVRTLPHSASNEHYTLMDAGLAWSIAGDLARFVAENDPENDIELDIPSTIEAPEACSVVFVPREFQPLAETFDESFHFVGPVLGSRLDEEWSPRRADLPLLFVSLGSVMSDHDFYRACVEQFGDGGWEVAMTARGVGEVPENIDVRPGFPQPAVLKHTDVFISHGGMNSTMEALHQGVPLVIVPQTPEQAANADRVVELGLGERVDDHAGLRAAVERVAGSGTIRRNLDRMRAAVGAGGGAARAAEVILSRVLRAA</sequence>
<name>A0ABU4SSW1_9PSEU</name>
<dbReference type="NCBIfam" id="TIGR01426">
    <property type="entry name" value="MGT"/>
    <property type="match status" value="1"/>
</dbReference>
<keyword evidence="5" id="KW-1185">Reference proteome</keyword>
<comment type="similarity">
    <text evidence="1">Belongs to the UDP-glycosyltransferase family.</text>
</comment>
<dbReference type="Proteomes" id="UP001285521">
    <property type="component" value="Unassembled WGS sequence"/>
</dbReference>
<gene>
    <name evidence="4" type="ORF">SK803_02140</name>
</gene>
<dbReference type="PANTHER" id="PTHR48050">
    <property type="entry name" value="STEROL 3-BETA-GLUCOSYLTRANSFERASE"/>
    <property type="match status" value="1"/>
</dbReference>
<evidence type="ECO:0000256" key="2">
    <source>
        <dbReference type="ARBA" id="ARBA00022679"/>
    </source>
</evidence>
<accession>A0ABU4SSW1</accession>
<evidence type="ECO:0000313" key="4">
    <source>
        <dbReference type="EMBL" id="MDX8028987.1"/>
    </source>
</evidence>
<dbReference type="InterPro" id="IPR006326">
    <property type="entry name" value="UDPGT_MGT-like"/>
</dbReference>
<evidence type="ECO:0000259" key="3">
    <source>
        <dbReference type="Pfam" id="PF06722"/>
    </source>
</evidence>
<dbReference type="CDD" id="cd03784">
    <property type="entry name" value="GT1_Gtf-like"/>
    <property type="match status" value="1"/>
</dbReference>
<reference evidence="4 5" key="2">
    <citation type="submission" date="2023-11" db="EMBL/GenBank/DDBJ databases">
        <authorList>
            <person name="Lara A.C."/>
            <person name="Chronakova A."/>
        </authorList>
    </citation>
    <scope>NUCLEOTIDE SEQUENCE [LARGE SCALE GENOMIC DNA]</scope>
    <source>
        <strain evidence="4 5">BCCO 10_0856</strain>
    </source>
</reference>
<keyword evidence="2" id="KW-0808">Transferase</keyword>
<dbReference type="SUPFAM" id="SSF53756">
    <property type="entry name" value="UDP-Glycosyltransferase/glycogen phosphorylase"/>
    <property type="match status" value="1"/>
</dbReference>
<protein>
    <submittedName>
        <fullName evidence="4">Macrolide family glycosyltransferase</fullName>
    </submittedName>
</protein>
<evidence type="ECO:0000313" key="5">
    <source>
        <dbReference type="Proteomes" id="UP001285521"/>
    </source>
</evidence>
<feature type="domain" description="Erythromycin biosynthesis protein CIII-like C-terminal" evidence="3">
    <location>
        <begin position="249"/>
        <end position="350"/>
    </location>
</feature>
<dbReference type="PANTHER" id="PTHR48050:SF13">
    <property type="entry name" value="STEROL 3-BETA-GLUCOSYLTRANSFERASE UGT80A2"/>
    <property type="match status" value="1"/>
</dbReference>
<dbReference type="EMBL" id="JAXAVW010000001">
    <property type="protein sequence ID" value="MDX8028987.1"/>
    <property type="molecule type" value="Genomic_DNA"/>
</dbReference>
<comment type="caution">
    <text evidence="4">The sequence shown here is derived from an EMBL/GenBank/DDBJ whole genome shotgun (WGS) entry which is preliminary data.</text>
</comment>